<name>A0ABM6XKP1_9BACI</name>
<feature type="domain" description="LysR substrate-binding" evidence="2">
    <location>
        <begin position="16"/>
        <end position="203"/>
    </location>
</feature>
<dbReference type="SUPFAM" id="SSF53850">
    <property type="entry name" value="Periplasmic binding protein-like II"/>
    <property type="match status" value="1"/>
</dbReference>
<accession>A0ABM6XKP1</accession>
<gene>
    <name evidence="3" type="ORF">DTO10_12605</name>
</gene>
<reference evidence="3 4" key="1">
    <citation type="submission" date="2018-07" db="EMBL/GenBank/DDBJ databases">
        <title>The molecular basis for the intramolecular migration of carboxyl group in the catabolism of para-hydroxybenzoate via gentisate.</title>
        <authorList>
            <person name="Zhao H."/>
            <person name="Xu Y."/>
            <person name="Lin S."/>
            <person name="Spain J.C."/>
            <person name="Zhou N.-Y."/>
        </authorList>
    </citation>
    <scope>NUCLEOTIDE SEQUENCE [LARGE SCALE GENOMIC DNA]</scope>
    <source>
        <strain evidence="3 4">PHB-7a</strain>
    </source>
</reference>
<dbReference type="Proteomes" id="UP000260457">
    <property type="component" value="Chromosome"/>
</dbReference>
<dbReference type="EMBL" id="CP030926">
    <property type="protein sequence ID" value="AXN39163.1"/>
    <property type="molecule type" value="Genomic_DNA"/>
</dbReference>
<evidence type="ECO:0000313" key="4">
    <source>
        <dbReference type="Proteomes" id="UP000260457"/>
    </source>
</evidence>
<keyword evidence="1" id="KW-0812">Transmembrane</keyword>
<evidence type="ECO:0000256" key="1">
    <source>
        <dbReference type="SAM" id="Phobius"/>
    </source>
</evidence>
<dbReference type="Gene3D" id="3.40.190.290">
    <property type="match status" value="1"/>
</dbReference>
<keyword evidence="1" id="KW-0472">Membrane</keyword>
<proteinExistence type="predicted"/>
<dbReference type="Pfam" id="PF03466">
    <property type="entry name" value="LysR_substrate"/>
    <property type="match status" value="1"/>
</dbReference>
<dbReference type="InterPro" id="IPR050950">
    <property type="entry name" value="HTH-type_LysR_regulators"/>
</dbReference>
<keyword evidence="1" id="KW-1133">Transmembrane helix</keyword>
<evidence type="ECO:0000259" key="2">
    <source>
        <dbReference type="Pfam" id="PF03466"/>
    </source>
</evidence>
<evidence type="ECO:0000313" key="3">
    <source>
        <dbReference type="EMBL" id="AXN39163.1"/>
    </source>
</evidence>
<sequence>MKDMAGLIESSISVSIALPHILLILIVEFLKLNPNVHISQYSASSTGMKKQLENVEVDLCISMSPIYGDDIEWMPLLEEEIFLSVPPSHHLAKQKSIALHEAANETFISRTSGYGFRDVTDEYCREAGFEPYTPIELEEAGAILRLVEMGMGVSFTPQLSLLRQSMLKTVQIPITYPNCKRTIGIAWKKTHYLSQAAIDFREFTSGFFKHEVSKYFYL</sequence>
<organism evidence="3 4">
    <name type="scientific">Peribacillus butanolivorans</name>
    <dbReference type="NCBI Taxonomy" id="421767"/>
    <lineage>
        <taxon>Bacteria</taxon>
        <taxon>Bacillati</taxon>
        <taxon>Bacillota</taxon>
        <taxon>Bacilli</taxon>
        <taxon>Bacillales</taxon>
        <taxon>Bacillaceae</taxon>
        <taxon>Peribacillus</taxon>
    </lineage>
</organism>
<feature type="transmembrane region" description="Helical" evidence="1">
    <location>
        <begin position="12"/>
        <end position="30"/>
    </location>
</feature>
<dbReference type="InterPro" id="IPR005119">
    <property type="entry name" value="LysR_subst-bd"/>
</dbReference>
<dbReference type="PANTHER" id="PTHR30419">
    <property type="entry name" value="HTH-TYPE TRANSCRIPTIONAL REGULATOR YBHD"/>
    <property type="match status" value="1"/>
</dbReference>
<protein>
    <submittedName>
        <fullName evidence="3">LysR family transcriptional regulator</fullName>
    </submittedName>
</protein>
<dbReference type="PANTHER" id="PTHR30419:SF28">
    <property type="entry name" value="HTH-TYPE TRANSCRIPTIONAL REGULATOR BSDA"/>
    <property type="match status" value="1"/>
</dbReference>
<keyword evidence="4" id="KW-1185">Reference proteome</keyword>